<dbReference type="AlphaFoldDB" id="A0A6A4ZK38"/>
<organism evidence="3 4">
    <name type="scientific">Aphanomyces astaci</name>
    <name type="common">Crayfish plague agent</name>
    <dbReference type="NCBI Taxonomy" id="112090"/>
    <lineage>
        <taxon>Eukaryota</taxon>
        <taxon>Sar</taxon>
        <taxon>Stramenopiles</taxon>
        <taxon>Oomycota</taxon>
        <taxon>Saprolegniomycetes</taxon>
        <taxon>Saprolegniales</taxon>
        <taxon>Verrucalvaceae</taxon>
        <taxon>Aphanomyces</taxon>
    </lineage>
</organism>
<gene>
    <name evidence="3" type="ORF">AaE_011291</name>
</gene>
<dbReference type="PANTHER" id="PTHR12187">
    <property type="entry name" value="AGAP000124-PA"/>
    <property type="match status" value="1"/>
</dbReference>
<dbReference type="Proteomes" id="UP000469452">
    <property type="component" value="Unassembled WGS sequence"/>
</dbReference>
<comment type="caution">
    <text evidence="3">The sequence shown here is derived from an EMBL/GenBank/DDBJ whole genome shotgun (WGS) entry which is preliminary data.</text>
</comment>
<protein>
    <submittedName>
        <fullName evidence="3">Uncharacterized protein</fullName>
    </submittedName>
</protein>
<evidence type="ECO:0000313" key="4">
    <source>
        <dbReference type="Proteomes" id="UP000469452"/>
    </source>
</evidence>
<proteinExistence type="predicted"/>
<evidence type="ECO:0000313" key="3">
    <source>
        <dbReference type="EMBL" id="KAF0715616.1"/>
    </source>
</evidence>
<keyword evidence="1" id="KW-0378">Hydrolase</keyword>
<dbReference type="GO" id="GO:0005737">
    <property type="term" value="C:cytoplasm"/>
    <property type="evidence" value="ECO:0007669"/>
    <property type="project" value="TreeGrafter"/>
</dbReference>
<dbReference type="InterPro" id="IPR039034">
    <property type="entry name" value="INPP4"/>
</dbReference>
<sequence length="92" mass="10472">MSVTWEQAAWASSLHQVLQTENDDDDDKGDKDVLALANLMREFGVRLDVAHKNVGHKRYSFNALQRKLLPPMYRPPMSTIQDMVTSVALRDS</sequence>
<dbReference type="GO" id="GO:0016316">
    <property type="term" value="F:phosphatidylinositol-3,4-bisphosphate 4-phosphatase activity"/>
    <property type="evidence" value="ECO:0007669"/>
    <property type="project" value="InterPro"/>
</dbReference>
<accession>A0A6A4ZK38</accession>
<reference evidence="3 4" key="1">
    <citation type="submission" date="2019-06" db="EMBL/GenBank/DDBJ databases">
        <title>Genomics analysis of Aphanomyces spp. identifies a new class of oomycete effector associated with host adaptation.</title>
        <authorList>
            <person name="Gaulin E."/>
        </authorList>
    </citation>
    <scope>NUCLEOTIDE SEQUENCE [LARGE SCALE GENOMIC DNA]</scope>
    <source>
        <strain evidence="3 4">E</strain>
    </source>
</reference>
<keyword evidence="2" id="KW-0443">Lipid metabolism</keyword>
<evidence type="ECO:0000256" key="1">
    <source>
        <dbReference type="ARBA" id="ARBA00022801"/>
    </source>
</evidence>
<evidence type="ECO:0000256" key="2">
    <source>
        <dbReference type="ARBA" id="ARBA00023098"/>
    </source>
</evidence>
<name>A0A6A4ZK38_APHAT</name>
<dbReference type="PANTHER" id="PTHR12187:SF11">
    <property type="entry name" value="PHOSPHATIDYLINOSITOL-3,4-BISPHOSPHATE 4-PHOSPHATASE"/>
    <property type="match status" value="1"/>
</dbReference>
<dbReference type="EMBL" id="VJMI01016996">
    <property type="protein sequence ID" value="KAF0715616.1"/>
    <property type="molecule type" value="Genomic_DNA"/>
</dbReference>